<comment type="caution">
    <text evidence="2">The sequence shown here is derived from an EMBL/GenBank/DDBJ whole genome shotgun (WGS) entry which is preliminary data.</text>
</comment>
<feature type="compositionally biased region" description="Basic and acidic residues" evidence="1">
    <location>
        <begin position="308"/>
        <end position="317"/>
    </location>
</feature>
<dbReference type="Proteomes" id="UP000053317">
    <property type="component" value="Unassembled WGS sequence"/>
</dbReference>
<keyword evidence="3" id="KW-1185">Reference proteome</keyword>
<name>A0A0G2EJ64_PHACM</name>
<organism evidence="2 3">
    <name type="scientific">Phaeomoniella chlamydospora</name>
    <name type="common">Phaeoacremonium chlamydosporum</name>
    <dbReference type="NCBI Taxonomy" id="158046"/>
    <lineage>
        <taxon>Eukaryota</taxon>
        <taxon>Fungi</taxon>
        <taxon>Dikarya</taxon>
        <taxon>Ascomycota</taxon>
        <taxon>Pezizomycotina</taxon>
        <taxon>Eurotiomycetes</taxon>
        <taxon>Chaetothyriomycetidae</taxon>
        <taxon>Phaeomoniellales</taxon>
        <taxon>Phaeomoniellaceae</taxon>
        <taxon>Phaeomoniella</taxon>
    </lineage>
</organism>
<feature type="region of interest" description="Disordered" evidence="1">
    <location>
        <begin position="100"/>
        <end position="125"/>
    </location>
</feature>
<protein>
    <submittedName>
        <fullName evidence="2">Putative developmental regulator</fullName>
    </submittedName>
</protein>
<feature type="compositionally biased region" description="Basic and acidic residues" evidence="1">
    <location>
        <begin position="265"/>
        <end position="293"/>
    </location>
</feature>
<evidence type="ECO:0000256" key="1">
    <source>
        <dbReference type="SAM" id="MobiDB-lite"/>
    </source>
</evidence>
<dbReference type="OrthoDB" id="371463at2759"/>
<reference evidence="2 3" key="1">
    <citation type="submission" date="2015-05" db="EMBL/GenBank/DDBJ databases">
        <title>Distinctive expansion of gene families associated with plant cell wall degradation and secondary metabolism in the genomes of grapevine trunk pathogens.</title>
        <authorList>
            <person name="Lawrence D.P."/>
            <person name="Travadon R."/>
            <person name="Rolshausen P.E."/>
            <person name="Baumgartner K."/>
        </authorList>
    </citation>
    <scope>NUCLEOTIDE SEQUENCE [LARGE SCALE GENOMIC DNA]</scope>
    <source>
        <strain evidence="2">UCRPC4</strain>
    </source>
</reference>
<proteinExistence type="predicted"/>
<gene>
    <name evidence="2" type="ORF">UCRPC4_g03052</name>
</gene>
<evidence type="ECO:0000313" key="2">
    <source>
        <dbReference type="EMBL" id="KKY22852.1"/>
    </source>
</evidence>
<dbReference type="AlphaFoldDB" id="A0A0G2EJ64"/>
<accession>A0A0G2EJ64</accession>
<evidence type="ECO:0000313" key="3">
    <source>
        <dbReference type="Proteomes" id="UP000053317"/>
    </source>
</evidence>
<feature type="region of interest" description="Disordered" evidence="1">
    <location>
        <begin position="193"/>
        <end position="327"/>
    </location>
</feature>
<reference evidence="2 3" key="2">
    <citation type="submission" date="2015-05" db="EMBL/GenBank/DDBJ databases">
        <authorList>
            <person name="Morales-Cruz A."/>
            <person name="Amrine K.C."/>
            <person name="Cantu D."/>
        </authorList>
    </citation>
    <scope>NUCLEOTIDE SEQUENCE [LARGE SCALE GENOMIC DNA]</scope>
    <source>
        <strain evidence="2">UCRPC4</strain>
    </source>
</reference>
<feature type="compositionally biased region" description="Low complexity" evidence="1">
    <location>
        <begin position="108"/>
        <end position="118"/>
    </location>
</feature>
<dbReference type="EMBL" id="LCWF01000072">
    <property type="protein sequence ID" value="KKY22852.1"/>
    <property type="molecule type" value="Genomic_DNA"/>
</dbReference>
<sequence>MPVYILHGFRWPRDGLTGIRVHIIVHNVEDAAAEYVQSPGSQRSLLESFQKAHPDIMASLPKDGITFVEQYDPDDVMSTNAVSQPFAYVADKVVTMAAPDEAPFTPTSPHSSKSGSKAGSEKIKSTSLGVNVEDVIAEGSGLSAKGWEAFADLRDAIAPGEKIGWWIVYNGDPERRDGLSDEEDEYDDEYLEEEYEEKSAVQTHKGPDEQTLTALPHVPGPRAKRPPKPEIEPPPTEPFLQPAPQMGARKAAPPPPTKPKLKQTPLEDQKSPLRDVPRDSISRDPHTSSKEDGEIGSEAKNASQVGNNKEDVWKEDDLLTILSSLPL</sequence>